<dbReference type="AlphaFoldDB" id="A0A4S4LKU7"/>
<feature type="region of interest" description="Disordered" evidence="1">
    <location>
        <begin position="92"/>
        <end position="119"/>
    </location>
</feature>
<dbReference type="EMBL" id="SGPL01000426">
    <property type="protein sequence ID" value="THH12734.1"/>
    <property type="molecule type" value="Genomic_DNA"/>
</dbReference>
<accession>A0A4S4LKU7</accession>
<dbReference type="Proteomes" id="UP000310158">
    <property type="component" value="Unassembled WGS sequence"/>
</dbReference>
<organism evidence="2 3">
    <name type="scientific">Bondarzewia mesenterica</name>
    <dbReference type="NCBI Taxonomy" id="1095465"/>
    <lineage>
        <taxon>Eukaryota</taxon>
        <taxon>Fungi</taxon>
        <taxon>Dikarya</taxon>
        <taxon>Basidiomycota</taxon>
        <taxon>Agaricomycotina</taxon>
        <taxon>Agaricomycetes</taxon>
        <taxon>Russulales</taxon>
        <taxon>Bondarzewiaceae</taxon>
        <taxon>Bondarzewia</taxon>
    </lineage>
</organism>
<evidence type="ECO:0000313" key="2">
    <source>
        <dbReference type="EMBL" id="THH12734.1"/>
    </source>
</evidence>
<gene>
    <name evidence="2" type="ORF">EW146_g7418</name>
</gene>
<feature type="compositionally biased region" description="Basic and acidic residues" evidence="1">
    <location>
        <begin position="100"/>
        <end position="111"/>
    </location>
</feature>
<evidence type="ECO:0000256" key="1">
    <source>
        <dbReference type="SAM" id="MobiDB-lite"/>
    </source>
</evidence>
<proteinExistence type="predicted"/>
<comment type="caution">
    <text evidence="2">The sequence shown here is derived from an EMBL/GenBank/DDBJ whole genome shotgun (WGS) entry which is preliminary data.</text>
</comment>
<name>A0A4S4LKU7_9AGAM</name>
<protein>
    <submittedName>
        <fullName evidence="2">Uncharacterized protein</fullName>
    </submittedName>
</protein>
<reference evidence="2 3" key="1">
    <citation type="submission" date="2019-02" db="EMBL/GenBank/DDBJ databases">
        <title>Genome sequencing of the rare red list fungi Bondarzewia mesenterica.</title>
        <authorList>
            <person name="Buettner E."/>
            <person name="Kellner H."/>
        </authorList>
    </citation>
    <scope>NUCLEOTIDE SEQUENCE [LARGE SCALE GENOMIC DNA]</scope>
    <source>
        <strain evidence="2 3">DSM 108281</strain>
    </source>
</reference>
<keyword evidence="3" id="KW-1185">Reference proteome</keyword>
<sequence length="132" mass="14525">MASLSSKENWLDERDERQLRVKGPVVDGAVWPAPVVSIHEPKKDIIIPISNHPSTVANRPIAIDKKRQKKAKAISSLIMKVQEELLKGQAIKKAKKLPKSHPDADADDGSKADSLPVKAKKRKLQVKAVSLT</sequence>
<evidence type="ECO:0000313" key="3">
    <source>
        <dbReference type="Proteomes" id="UP000310158"/>
    </source>
</evidence>